<evidence type="ECO:0000313" key="2">
    <source>
        <dbReference type="Proteomes" id="UP000215509"/>
    </source>
</evidence>
<reference evidence="1 2" key="1">
    <citation type="submission" date="2017-07" db="EMBL/GenBank/DDBJ databases">
        <title>Genome sequencing and assembly of Paenibacillus rigui.</title>
        <authorList>
            <person name="Mayilraj S."/>
        </authorList>
    </citation>
    <scope>NUCLEOTIDE SEQUENCE [LARGE SCALE GENOMIC DNA]</scope>
    <source>
        <strain evidence="1 2">JCM 16352</strain>
    </source>
</reference>
<evidence type="ECO:0000313" key="1">
    <source>
        <dbReference type="EMBL" id="OXM87064.1"/>
    </source>
</evidence>
<dbReference type="EMBL" id="NMQW01000009">
    <property type="protein sequence ID" value="OXM87064.1"/>
    <property type="molecule type" value="Genomic_DNA"/>
</dbReference>
<keyword evidence="2" id="KW-1185">Reference proteome</keyword>
<comment type="caution">
    <text evidence="1">The sequence shown here is derived from an EMBL/GenBank/DDBJ whole genome shotgun (WGS) entry which is preliminary data.</text>
</comment>
<dbReference type="AlphaFoldDB" id="A0A229UUK5"/>
<dbReference type="Proteomes" id="UP000215509">
    <property type="component" value="Unassembled WGS sequence"/>
</dbReference>
<sequence length="298" mass="34676">MREYRISGVTFSGVKVDEAVNAYSLPSALRVILLKYNERLKKPYTIFLISTIEDISQLPDSRPLRPIDPLLSDDNVIRIGALLKANLFVTEEDKSRFIGYFHPMVRRAVSWLWTDASIATHEDKEQEMYSAIIAEFLPSFSPELGRLRRYIKLCVQRRLIRDWNQEKYINAGKTTARPKHELLEEYNRQLQARDIPLTDEGERQKLINACIRIIQEGTELTMNNRRGLFEWVVRTGLHRELIRYKKQVEALDLVYGTTSMTEIEAAITLGVSQQTLNKNKCRGEASLFKYIKKFFVDN</sequence>
<accession>A0A229UUK5</accession>
<gene>
    <name evidence="1" type="ORF">CF651_07030</name>
</gene>
<dbReference type="OrthoDB" id="2532814at2"/>
<organism evidence="1 2">
    <name type="scientific">Paenibacillus rigui</name>
    <dbReference type="NCBI Taxonomy" id="554312"/>
    <lineage>
        <taxon>Bacteria</taxon>
        <taxon>Bacillati</taxon>
        <taxon>Bacillota</taxon>
        <taxon>Bacilli</taxon>
        <taxon>Bacillales</taxon>
        <taxon>Paenibacillaceae</taxon>
        <taxon>Paenibacillus</taxon>
    </lineage>
</organism>
<protein>
    <submittedName>
        <fullName evidence="1">Uncharacterized protein</fullName>
    </submittedName>
</protein>
<dbReference type="RefSeq" id="WP_068773778.1">
    <property type="nucleotide sequence ID" value="NZ_NMQW01000009.1"/>
</dbReference>
<name>A0A229UUK5_9BACL</name>
<proteinExistence type="predicted"/>